<comment type="caution">
    <text evidence="2">The sequence shown here is derived from an EMBL/GenBank/DDBJ whole genome shotgun (WGS) entry which is preliminary data.</text>
</comment>
<organism evidence="2 3">
    <name type="scientific">Hydnum rufescens UP504</name>
    <dbReference type="NCBI Taxonomy" id="1448309"/>
    <lineage>
        <taxon>Eukaryota</taxon>
        <taxon>Fungi</taxon>
        <taxon>Dikarya</taxon>
        <taxon>Basidiomycota</taxon>
        <taxon>Agaricomycotina</taxon>
        <taxon>Agaricomycetes</taxon>
        <taxon>Cantharellales</taxon>
        <taxon>Hydnaceae</taxon>
        <taxon>Hydnum</taxon>
    </lineage>
</organism>
<dbReference type="Proteomes" id="UP000886523">
    <property type="component" value="Unassembled WGS sequence"/>
</dbReference>
<name>A0A9P6DTN4_9AGAM</name>
<evidence type="ECO:0000313" key="2">
    <source>
        <dbReference type="EMBL" id="KAF9510789.1"/>
    </source>
</evidence>
<gene>
    <name evidence="2" type="ORF">BS47DRAFT_43559</name>
</gene>
<feature type="compositionally biased region" description="Low complexity" evidence="1">
    <location>
        <begin position="125"/>
        <end position="153"/>
    </location>
</feature>
<evidence type="ECO:0000256" key="1">
    <source>
        <dbReference type="SAM" id="MobiDB-lite"/>
    </source>
</evidence>
<proteinExistence type="predicted"/>
<keyword evidence="3" id="KW-1185">Reference proteome</keyword>
<protein>
    <submittedName>
        <fullName evidence="2">Uncharacterized protein</fullName>
    </submittedName>
</protein>
<dbReference type="AlphaFoldDB" id="A0A9P6DTN4"/>
<dbReference type="EMBL" id="MU129010">
    <property type="protein sequence ID" value="KAF9510789.1"/>
    <property type="molecule type" value="Genomic_DNA"/>
</dbReference>
<accession>A0A9P6DTN4</accession>
<evidence type="ECO:0000313" key="3">
    <source>
        <dbReference type="Proteomes" id="UP000886523"/>
    </source>
</evidence>
<feature type="region of interest" description="Disordered" evidence="1">
    <location>
        <begin position="109"/>
        <end position="153"/>
    </location>
</feature>
<sequence length="153" mass="16763">MANSNTDSWNAEDGALSSSINATATKLRAFSTAYSMTPSPALPPKILTQGARAIDPTVLMPSNRHIFVFPQAISELQRQYAVPCQPLSLTSTPLLRTYPIILWISSPDRHRSNTLDEDREPEPFPSTSYRPMSPSSSSSSHPRIKSTSSTQSL</sequence>
<reference evidence="2" key="1">
    <citation type="journal article" date="2020" name="Nat. Commun.">
        <title>Large-scale genome sequencing of mycorrhizal fungi provides insights into the early evolution of symbiotic traits.</title>
        <authorList>
            <person name="Miyauchi S."/>
            <person name="Kiss E."/>
            <person name="Kuo A."/>
            <person name="Drula E."/>
            <person name="Kohler A."/>
            <person name="Sanchez-Garcia M."/>
            <person name="Morin E."/>
            <person name="Andreopoulos B."/>
            <person name="Barry K.W."/>
            <person name="Bonito G."/>
            <person name="Buee M."/>
            <person name="Carver A."/>
            <person name="Chen C."/>
            <person name="Cichocki N."/>
            <person name="Clum A."/>
            <person name="Culley D."/>
            <person name="Crous P.W."/>
            <person name="Fauchery L."/>
            <person name="Girlanda M."/>
            <person name="Hayes R.D."/>
            <person name="Keri Z."/>
            <person name="LaButti K."/>
            <person name="Lipzen A."/>
            <person name="Lombard V."/>
            <person name="Magnuson J."/>
            <person name="Maillard F."/>
            <person name="Murat C."/>
            <person name="Nolan M."/>
            <person name="Ohm R.A."/>
            <person name="Pangilinan J."/>
            <person name="Pereira M.F."/>
            <person name="Perotto S."/>
            <person name="Peter M."/>
            <person name="Pfister S."/>
            <person name="Riley R."/>
            <person name="Sitrit Y."/>
            <person name="Stielow J.B."/>
            <person name="Szollosi G."/>
            <person name="Zifcakova L."/>
            <person name="Stursova M."/>
            <person name="Spatafora J.W."/>
            <person name="Tedersoo L."/>
            <person name="Vaario L.M."/>
            <person name="Yamada A."/>
            <person name="Yan M."/>
            <person name="Wang P."/>
            <person name="Xu J."/>
            <person name="Bruns T."/>
            <person name="Baldrian P."/>
            <person name="Vilgalys R."/>
            <person name="Dunand C."/>
            <person name="Henrissat B."/>
            <person name="Grigoriev I.V."/>
            <person name="Hibbett D."/>
            <person name="Nagy L.G."/>
            <person name="Martin F.M."/>
        </authorList>
    </citation>
    <scope>NUCLEOTIDE SEQUENCE</scope>
    <source>
        <strain evidence="2">UP504</strain>
    </source>
</reference>